<keyword evidence="12" id="KW-0324">Glycolysis</keyword>
<evidence type="ECO:0000313" key="17">
    <source>
        <dbReference type="Proteomes" id="UP000031977"/>
    </source>
</evidence>
<protein>
    <recommendedName>
        <fullName evidence="4">6-phosphofructokinase</fullName>
        <ecNumber evidence="4">2.7.1.11</ecNumber>
    </recommendedName>
</protein>
<sequence>MRIAIAISGGDAVGINNFLLQISKNTCSDIVLYDGGINGLLNDKFKEATYRDLIDYALSPMPILTSGRTENKLVEGEYLRIVKNLNKSKIDVLILAGGDGSLQFLNRLSLYGVNCFGVGMTIDNDVSGSHYTIGFSTACEQVRLEVQKLRMTGRALPNRIFMVELLGAYSGELTLQSAIKSNADIALIPEYPISIEALSQKINQRLKVQNSVVILCSEGYTKEYYPGFQGAIDTVITELEPLVSTRIRKAILGFSLRSGEPCCEELYQGTLMAKEVIRCLQSGLTNKAIIINSSNRAIPIDLSSIQRRQTEKDDHYVKLAKDLNII</sequence>
<dbReference type="Pfam" id="PF00365">
    <property type="entry name" value="PFK"/>
    <property type="match status" value="1"/>
</dbReference>
<evidence type="ECO:0000256" key="11">
    <source>
        <dbReference type="ARBA" id="ARBA00022842"/>
    </source>
</evidence>
<dbReference type="SUPFAM" id="SSF53784">
    <property type="entry name" value="Phosphofructokinase"/>
    <property type="match status" value="1"/>
</dbReference>
<dbReference type="GO" id="GO:0042802">
    <property type="term" value="F:identical protein binding"/>
    <property type="evidence" value="ECO:0007669"/>
    <property type="project" value="TreeGrafter"/>
</dbReference>
<keyword evidence="9" id="KW-0418">Kinase</keyword>
<dbReference type="PANTHER" id="PTHR13697">
    <property type="entry name" value="PHOSPHOFRUCTOKINASE"/>
    <property type="match status" value="1"/>
</dbReference>
<keyword evidence="6" id="KW-0808">Transferase</keyword>
<evidence type="ECO:0000256" key="2">
    <source>
        <dbReference type="ARBA" id="ARBA00004496"/>
    </source>
</evidence>
<proteinExistence type="inferred from homology"/>
<evidence type="ECO:0000256" key="3">
    <source>
        <dbReference type="ARBA" id="ARBA00004679"/>
    </source>
</evidence>
<dbReference type="Gene3D" id="3.40.50.450">
    <property type="match status" value="1"/>
</dbReference>
<dbReference type="GO" id="GO:0003872">
    <property type="term" value="F:6-phosphofructokinase activity"/>
    <property type="evidence" value="ECO:0007669"/>
    <property type="project" value="UniProtKB-EC"/>
</dbReference>
<dbReference type="RefSeq" id="WP_041154216.1">
    <property type="nucleotide sequence ID" value="NZ_CBCRVP010000004.1"/>
</dbReference>
<reference evidence="16 17" key="1">
    <citation type="submission" date="2015-01" db="EMBL/GenBank/DDBJ databases">
        <title>Draft genome of Vibrio mytili type strain CAIM 528.</title>
        <authorList>
            <person name="Gonzalez-Castillo A."/>
            <person name="Gomez-Gil B."/>
            <person name="Enciso-Ibarra J."/>
        </authorList>
    </citation>
    <scope>NUCLEOTIDE SEQUENCE [LARGE SCALE GENOMIC DNA]</scope>
    <source>
        <strain evidence="16 17">CAIM 528</strain>
    </source>
</reference>
<keyword evidence="11" id="KW-0460">Magnesium</keyword>
<evidence type="ECO:0000256" key="6">
    <source>
        <dbReference type="ARBA" id="ARBA00022679"/>
    </source>
</evidence>
<name>A0A0C3DLA1_9VIBR</name>
<dbReference type="GO" id="GO:0006002">
    <property type="term" value="P:fructose 6-phosphate metabolic process"/>
    <property type="evidence" value="ECO:0007669"/>
    <property type="project" value="InterPro"/>
</dbReference>
<keyword evidence="7" id="KW-0479">Metal-binding</keyword>
<evidence type="ECO:0000256" key="8">
    <source>
        <dbReference type="ARBA" id="ARBA00022741"/>
    </source>
</evidence>
<dbReference type="STRING" id="50718.SU60_02795"/>
<dbReference type="InterPro" id="IPR012003">
    <property type="entry name" value="ATP_PFK_prok-type"/>
</dbReference>
<keyword evidence="5" id="KW-0963">Cytoplasm</keyword>
<evidence type="ECO:0000313" key="16">
    <source>
        <dbReference type="EMBL" id="KIN12229.1"/>
    </source>
</evidence>
<dbReference type="EMBL" id="JXOK01000006">
    <property type="protein sequence ID" value="KIN12229.1"/>
    <property type="molecule type" value="Genomic_DNA"/>
</dbReference>
<evidence type="ECO:0000256" key="12">
    <source>
        <dbReference type="ARBA" id="ARBA00023152"/>
    </source>
</evidence>
<comment type="pathway">
    <text evidence="3">Carbohydrate degradation; glycolysis; D-glyceraldehyde 3-phosphate and glycerone phosphate from D-glucose: step 3/4.</text>
</comment>
<organism evidence="16 17">
    <name type="scientific">Vibrio mytili</name>
    <dbReference type="NCBI Taxonomy" id="50718"/>
    <lineage>
        <taxon>Bacteria</taxon>
        <taxon>Pseudomonadati</taxon>
        <taxon>Pseudomonadota</taxon>
        <taxon>Gammaproteobacteria</taxon>
        <taxon>Vibrionales</taxon>
        <taxon>Vibrionaceae</taxon>
        <taxon>Vibrio</taxon>
    </lineage>
</organism>
<dbReference type="GO" id="GO:0005524">
    <property type="term" value="F:ATP binding"/>
    <property type="evidence" value="ECO:0007669"/>
    <property type="project" value="UniProtKB-KW"/>
</dbReference>
<dbReference type="EC" id="2.7.1.11" evidence="4"/>
<dbReference type="GO" id="GO:0070095">
    <property type="term" value="F:fructose-6-phosphate binding"/>
    <property type="evidence" value="ECO:0007669"/>
    <property type="project" value="TreeGrafter"/>
</dbReference>
<dbReference type="Gene3D" id="3.40.50.460">
    <property type="entry name" value="Phosphofructokinase domain"/>
    <property type="match status" value="1"/>
</dbReference>
<dbReference type="GO" id="GO:0046872">
    <property type="term" value="F:metal ion binding"/>
    <property type="evidence" value="ECO:0007669"/>
    <property type="project" value="UniProtKB-KW"/>
</dbReference>
<evidence type="ECO:0000256" key="5">
    <source>
        <dbReference type="ARBA" id="ARBA00022490"/>
    </source>
</evidence>
<comment type="cofactor">
    <cofactor evidence="1">
        <name>Mg(2+)</name>
        <dbReference type="ChEBI" id="CHEBI:18420"/>
    </cofactor>
</comment>
<evidence type="ECO:0000256" key="10">
    <source>
        <dbReference type="ARBA" id="ARBA00022840"/>
    </source>
</evidence>
<dbReference type="InterPro" id="IPR035966">
    <property type="entry name" value="PKF_sf"/>
</dbReference>
<comment type="similarity">
    <text evidence="13">Belongs to the phosphofructokinase type A (PFKA) family.</text>
</comment>
<evidence type="ECO:0000256" key="13">
    <source>
        <dbReference type="ARBA" id="ARBA00038478"/>
    </source>
</evidence>
<keyword evidence="10" id="KW-0067">ATP-binding</keyword>
<accession>A0A0C3DLA1</accession>
<dbReference type="GO" id="GO:0030388">
    <property type="term" value="P:fructose 1,6-bisphosphate metabolic process"/>
    <property type="evidence" value="ECO:0007669"/>
    <property type="project" value="TreeGrafter"/>
</dbReference>
<gene>
    <name evidence="16" type="ORF">SU60_02795</name>
</gene>
<dbReference type="GO" id="GO:0048029">
    <property type="term" value="F:monosaccharide binding"/>
    <property type="evidence" value="ECO:0007669"/>
    <property type="project" value="TreeGrafter"/>
</dbReference>
<keyword evidence="17" id="KW-1185">Reference proteome</keyword>
<dbReference type="AlphaFoldDB" id="A0A0C3DLA1"/>
<dbReference type="GO" id="GO:0016208">
    <property type="term" value="F:AMP binding"/>
    <property type="evidence" value="ECO:0007669"/>
    <property type="project" value="TreeGrafter"/>
</dbReference>
<dbReference type="UniPathway" id="UPA00109">
    <property type="reaction ID" value="UER00182"/>
</dbReference>
<evidence type="ECO:0000256" key="9">
    <source>
        <dbReference type="ARBA" id="ARBA00022777"/>
    </source>
</evidence>
<evidence type="ECO:0000259" key="15">
    <source>
        <dbReference type="Pfam" id="PF00365"/>
    </source>
</evidence>
<dbReference type="PIRSF" id="PIRSF000532">
    <property type="entry name" value="ATP_PFK_prok"/>
    <property type="match status" value="1"/>
</dbReference>
<dbReference type="Proteomes" id="UP000031977">
    <property type="component" value="Unassembled WGS sequence"/>
</dbReference>
<comment type="caution">
    <text evidence="16">The sequence shown here is derived from an EMBL/GenBank/DDBJ whole genome shotgun (WGS) entry which is preliminary data.</text>
</comment>
<comment type="subcellular location">
    <subcellularLocation>
        <location evidence="2">Cytoplasm</location>
    </subcellularLocation>
</comment>
<dbReference type="InterPro" id="IPR022953">
    <property type="entry name" value="ATP_PFK"/>
</dbReference>
<evidence type="ECO:0000256" key="14">
    <source>
        <dbReference type="ARBA" id="ARBA00048070"/>
    </source>
</evidence>
<evidence type="ECO:0000256" key="7">
    <source>
        <dbReference type="ARBA" id="ARBA00022723"/>
    </source>
</evidence>
<keyword evidence="8" id="KW-0547">Nucleotide-binding</keyword>
<evidence type="ECO:0000256" key="1">
    <source>
        <dbReference type="ARBA" id="ARBA00001946"/>
    </source>
</evidence>
<dbReference type="PRINTS" id="PR00476">
    <property type="entry name" value="PHFRCTKINASE"/>
</dbReference>
<dbReference type="OrthoDB" id="9802503at2"/>
<comment type="catalytic activity">
    <reaction evidence="14">
        <text>beta-D-fructose 6-phosphate + ATP = beta-D-fructose 1,6-bisphosphate + ADP + H(+)</text>
        <dbReference type="Rhea" id="RHEA:16109"/>
        <dbReference type="ChEBI" id="CHEBI:15378"/>
        <dbReference type="ChEBI" id="CHEBI:30616"/>
        <dbReference type="ChEBI" id="CHEBI:32966"/>
        <dbReference type="ChEBI" id="CHEBI:57634"/>
        <dbReference type="ChEBI" id="CHEBI:456216"/>
        <dbReference type="EC" id="2.7.1.11"/>
    </reaction>
</comment>
<evidence type="ECO:0000256" key="4">
    <source>
        <dbReference type="ARBA" id="ARBA00012055"/>
    </source>
</evidence>
<dbReference type="InterPro" id="IPR000023">
    <property type="entry name" value="Phosphofructokinase_dom"/>
</dbReference>
<feature type="domain" description="Phosphofructokinase" evidence="15">
    <location>
        <begin position="2"/>
        <end position="279"/>
    </location>
</feature>
<dbReference type="PANTHER" id="PTHR13697:SF4">
    <property type="entry name" value="ATP-DEPENDENT 6-PHOSPHOFRUCTOKINASE"/>
    <property type="match status" value="1"/>
</dbReference>
<dbReference type="GO" id="GO:0061621">
    <property type="term" value="P:canonical glycolysis"/>
    <property type="evidence" value="ECO:0007669"/>
    <property type="project" value="TreeGrafter"/>
</dbReference>
<dbReference type="GO" id="GO:0005945">
    <property type="term" value="C:6-phosphofructokinase complex"/>
    <property type="evidence" value="ECO:0007669"/>
    <property type="project" value="TreeGrafter"/>
</dbReference>